<evidence type="ECO:0000313" key="4">
    <source>
        <dbReference type="Proteomes" id="UP000035366"/>
    </source>
</evidence>
<keyword evidence="2" id="KW-0472">Membrane</keyword>
<dbReference type="InterPro" id="IPR036927">
    <property type="entry name" value="Cyt_c_oxase-like_su1_sf"/>
</dbReference>
<feature type="transmembrane region" description="Helical" evidence="2">
    <location>
        <begin position="30"/>
        <end position="52"/>
    </location>
</feature>
<feature type="transmembrane region" description="Helical" evidence="2">
    <location>
        <begin position="7"/>
        <end position="24"/>
    </location>
</feature>
<keyword evidence="4" id="KW-1185">Reference proteome</keyword>
<reference evidence="3 4" key="1">
    <citation type="journal article" date="2015" name="ISME J.">
        <title>Draft Genome Sequence of Streptomyces incarnatus NRRL8089, which Produces the Nucleoside Antibiotic Sinefungin.</title>
        <authorList>
            <person name="Oshima K."/>
            <person name="Hattori M."/>
            <person name="Shimizu H."/>
            <person name="Fukuda K."/>
            <person name="Nemoto M."/>
            <person name="Inagaki K."/>
            <person name="Tamura T."/>
        </authorList>
    </citation>
    <scope>NUCLEOTIDE SEQUENCE [LARGE SCALE GENOMIC DNA]</scope>
    <source>
        <strain evidence="3 4">NRRL 8089</strain>
    </source>
</reference>
<dbReference type="SUPFAM" id="SSF81442">
    <property type="entry name" value="Cytochrome c oxidase subunit I-like"/>
    <property type="match status" value="1"/>
</dbReference>
<proteinExistence type="predicted"/>
<keyword evidence="2" id="KW-0812">Transmembrane</keyword>
<evidence type="ECO:0000313" key="3">
    <source>
        <dbReference type="EMBL" id="AKJ15208.1"/>
    </source>
</evidence>
<accession>A0ABM5TVQ5</accession>
<name>A0ABM5TVQ5_9ACTN</name>
<evidence type="ECO:0000256" key="2">
    <source>
        <dbReference type="SAM" id="Phobius"/>
    </source>
</evidence>
<organism evidence="3 4">
    <name type="scientific">Streptomyces incarnatus</name>
    <dbReference type="NCBI Taxonomy" id="665007"/>
    <lineage>
        <taxon>Bacteria</taxon>
        <taxon>Bacillati</taxon>
        <taxon>Actinomycetota</taxon>
        <taxon>Actinomycetes</taxon>
        <taxon>Kitasatosporales</taxon>
        <taxon>Streptomycetaceae</taxon>
        <taxon>Streptomyces</taxon>
    </lineage>
</organism>
<keyword evidence="2" id="KW-1133">Transmembrane helix</keyword>
<dbReference type="EMBL" id="CP011497">
    <property type="protein sequence ID" value="AKJ15208.1"/>
    <property type="molecule type" value="Genomic_DNA"/>
</dbReference>
<feature type="region of interest" description="Disordered" evidence="1">
    <location>
        <begin position="66"/>
        <end position="98"/>
    </location>
</feature>
<protein>
    <submittedName>
        <fullName evidence="3">Uncharacterized protein</fullName>
    </submittedName>
</protein>
<evidence type="ECO:0000256" key="1">
    <source>
        <dbReference type="SAM" id="MobiDB-lite"/>
    </source>
</evidence>
<dbReference type="Gene3D" id="1.20.210.10">
    <property type="entry name" value="Cytochrome c oxidase-like, subunit I domain"/>
    <property type="match status" value="1"/>
</dbReference>
<sequence>MCRRTQFLIGGLTGIMVGTPVIDHHVTDSYFVYFVVAHPHYVLFAGSAFGLCPRREVTPCPLTGSASWCSTSTRRSPRGRDCGRRLPPQRAPAIGNATAHPAGLTVAALPDPAARLGVT</sequence>
<dbReference type="Proteomes" id="UP000035366">
    <property type="component" value="Chromosome"/>
</dbReference>
<gene>
    <name evidence="3" type="ORF">ABB07_35655</name>
</gene>